<dbReference type="Pfam" id="PF04335">
    <property type="entry name" value="VirB8"/>
    <property type="match status" value="1"/>
</dbReference>
<dbReference type="AlphaFoldDB" id="E5Y6Y6"/>
<organism evidence="7 8">
    <name type="scientific">Bilophila wadsworthia (strain 3_1_6)</name>
    <dbReference type="NCBI Taxonomy" id="563192"/>
    <lineage>
        <taxon>Bacteria</taxon>
        <taxon>Pseudomonadati</taxon>
        <taxon>Thermodesulfobacteriota</taxon>
        <taxon>Desulfovibrionia</taxon>
        <taxon>Desulfovibrionales</taxon>
        <taxon>Desulfovibrionaceae</taxon>
        <taxon>Bilophila</taxon>
    </lineage>
</organism>
<dbReference type="SUPFAM" id="SSF54427">
    <property type="entry name" value="NTF2-like"/>
    <property type="match status" value="1"/>
</dbReference>
<evidence type="ECO:0000256" key="3">
    <source>
        <dbReference type="ARBA" id="ARBA00022989"/>
    </source>
</evidence>
<dbReference type="GeneID" id="78084223"/>
<name>E5Y6Y6_BILW3</name>
<dbReference type="InterPro" id="IPR032710">
    <property type="entry name" value="NTF2-like_dom_sf"/>
</dbReference>
<keyword evidence="2 5" id="KW-0812">Transmembrane</keyword>
<comment type="subcellular location">
    <subcellularLocation>
        <location evidence="1">Membrane</location>
        <topology evidence="1">Single-pass membrane protein</topology>
    </subcellularLocation>
</comment>
<protein>
    <submittedName>
        <fullName evidence="7">Type IV secretion system protein VirB5</fullName>
    </submittedName>
</protein>
<sequence length="226" mass="25532">MTKKATETPYLNAKKEYNEREGSLNASHQLNKIINILCLLIALSAVGGLVYYRYLLQLVPFVVEVDKLGQTYAVARADRAAPADPRVIHATVARFITLARMVTPDATLQRKGIFDLYASLASSDPATFKMNEFLGAKSEENPFKRAAKETVEIQITSVLPQSNETWQVDWMETVRDRGDGSQLARYPMRALLNVYVVPPNHKTSEEQLRKNPLGIFIRDFSWSKQL</sequence>
<evidence type="ECO:0000256" key="4">
    <source>
        <dbReference type="ARBA" id="ARBA00023136"/>
    </source>
</evidence>
<comment type="caution">
    <text evidence="7">The sequence shown here is derived from an EMBL/GenBank/DDBJ whole genome shotgun (WGS) entry which is preliminary data.</text>
</comment>
<evidence type="ECO:0000259" key="6">
    <source>
        <dbReference type="Pfam" id="PF04335"/>
    </source>
</evidence>
<dbReference type="EMBL" id="ADCP02000001">
    <property type="protein sequence ID" value="EFV44224.1"/>
    <property type="molecule type" value="Genomic_DNA"/>
</dbReference>
<keyword evidence="4 5" id="KW-0472">Membrane</keyword>
<accession>E5Y6Y6</accession>
<dbReference type="InterPro" id="IPR035658">
    <property type="entry name" value="TrbF"/>
</dbReference>
<evidence type="ECO:0000256" key="2">
    <source>
        <dbReference type="ARBA" id="ARBA00022692"/>
    </source>
</evidence>
<reference evidence="7 8" key="2">
    <citation type="submission" date="2013-04" db="EMBL/GenBank/DDBJ databases">
        <title>The Genome Sequence of Bilophila wadsworthia 3_1_6.</title>
        <authorList>
            <consortium name="The Broad Institute Genomics Platform"/>
            <person name="Earl A."/>
            <person name="Ward D."/>
            <person name="Feldgarden M."/>
            <person name="Gevers D."/>
            <person name="Sibley C."/>
            <person name="Strauss J."/>
            <person name="Allen-Vercoe E."/>
            <person name="Walker B."/>
            <person name="Young S."/>
            <person name="Zeng Q."/>
            <person name="Gargeya S."/>
            <person name="Fitzgerald M."/>
            <person name="Haas B."/>
            <person name="Abouelleil A."/>
            <person name="Allen A.W."/>
            <person name="Alvarado L."/>
            <person name="Arachchi H.M."/>
            <person name="Berlin A.M."/>
            <person name="Chapman S.B."/>
            <person name="Gainer-Dewar J."/>
            <person name="Goldberg J."/>
            <person name="Griggs A."/>
            <person name="Gujja S."/>
            <person name="Hansen M."/>
            <person name="Howarth C."/>
            <person name="Imamovic A."/>
            <person name="Ireland A."/>
            <person name="Larimer J."/>
            <person name="McCowan C."/>
            <person name="Murphy C."/>
            <person name="Pearson M."/>
            <person name="Poon T.W."/>
            <person name="Priest M."/>
            <person name="Roberts A."/>
            <person name="Saif S."/>
            <person name="Shea T."/>
            <person name="Sisk P."/>
            <person name="Sykes S."/>
            <person name="Wortman J."/>
            <person name="Nusbaum C."/>
            <person name="Birren B."/>
        </authorList>
    </citation>
    <scope>NUCLEOTIDE SEQUENCE [LARGE SCALE GENOMIC DNA]</scope>
    <source>
        <strain evidence="7 8">3_1_6</strain>
    </source>
</reference>
<dbReference type="GO" id="GO:0016020">
    <property type="term" value="C:membrane"/>
    <property type="evidence" value="ECO:0007669"/>
    <property type="project" value="UniProtKB-SubCell"/>
</dbReference>
<evidence type="ECO:0000313" key="7">
    <source>
        <dbReference type="EMBL" id="EFV44224.1"/>
    </source>
</evidence>
<feature type="transmembrane region" description="Helical" evidence="5">
    <location>
        <begin position="33"/>
        <end position="52"/>
    </location>
</feature>
<feature type="domain" description="Bacterial virulence protein VirB8" evidence="6">
    <location>
        <begin position="13"/>
        <end position="224"/>
    </location>
</feature>
<dbReference type="Gene3D" id="3.10.450.230">
    <property type="entry name" value="VirB8 protein"/>
    <property type="match status" value="1"/>
</dbReference>
<dbReference type="CDD" id="cd16425">
    <property type="entry name" value="TrbF"/>
    <property type="match status" value="1"/>
</dbReference>
<dbReference type="STRING" id="563192.HMPREF0179_01950"/>
<gene>
    <name evidence="7" type="ORF">HMPREF0179_01950</name>
</gene>
<evidence type="ECO:0000313" key="8">
    <source>
        <dbReference type="Proteomes" id="UP000006034"/>
    </source>
</evidence>
<dbReference type="RefSeq" id="WP_005027689.1">
    <property type="nucleotide sequence ID" value="NZ_KE150238.1"/>
</dbReference>
<dbReference type="OrthoDB" id="9778195at2"/>
<dbReference type="eggNOG" id="COG3701">
    <property type="taxonomic scope" value="Bacteria"/>
</dbReference>
<evidence type="ECO:0000256" key="1">
    <source>
        <dbReference type="ARBA" id="ARBA00004167"/>
    </source>
</evidence>
<dbReference type="HOGENOM" id="CLU_076026_1_0_7"/>
<keyword evidence="3 5" id="KW-1133">Transmembrane helix</keyword>
<proteinExistence type="predicted"/>
<keyword evidence="8" id="KW-1185">Reference proteome</keyword>
<evidence type="ECO:0000256" key="5">
    <source>
        <dbReference type="SAM" id="Phobius"/>
    </source>
</evidence>
<dbReference type="InterPro" id="IPR007430">
    <property type="entry name" value="VirB8"/>
</dbReference>
<dbReference type="Proteomes" id="UP000006034">
    <property type="component" value="Unassembled WGS sequence"/>
</dbReference>
<reference evidence="7 8" key="1">
    <citation type="submission" date="2010-10" db="EMBL/GenBank/DDBJ databases">
        <authorList>
            <consortium name="The Broad Institute Genome Sequencing Platform"/>
            <person name="Ward D."/>
            <person name="Earl A."/>
            <person name="Feldgarden M."/>
            <person name="Young S.K."/>
            <person name="Gargeya S."/>
            <person name="Zeng Q."/>
            <person name="Alvarado L."/>
            <person name="Berlin A."/>
            <person name="Bochicchio J."/>
            <person name="Chapman S.B."/>
            <person name="Chen Z."/>
            <person name="Freedman E."/>
            <person name="Gellesch M."/>
            <person name="Goldberg J."/>
            <person name="Griggs A."/>
            <person name="Gujja S."/>
            <person name="Heilman E."/>
            <person name="Heiman D."/>
            <person name="Howarth C."/>
            <person name="Mehta T."/>
            <person name="Neiman D."/>
            <person name="Pearson M."/>
            <person name="Roberts A."/>
            <person name="Saif S."/>
            <person name="Shea T."/>
            <person name="Shenoy N."/>
            <person name="Sisk P."/>
            <person name="Stolte C."/>
            <person name="Sykes S."/>
            <person name="White J."/>
            <person name="Yandava C."/>
            <person name="Allen-Vercoe E."/>
            <person name="Sibley C."/>
            <person name="Ambrose C.E."/>
            <person name="Strauss J."/>
            <person name="Daigneault M."/>
            <person name="Haas B."/>
            <person name="Nusbaum C."/>
            <person name="Birren B."/>
        </authorList>
    </citation>
    <scope>NUCLEOTIDE SEQUENCE [LARGE SCALE GENOMIC DNA]</scope>
    <source>
        <strain evidence="7 8">3_1_6</strain>
    </source>
</reference>